<feature type="domain" description="Fatty acid hydroxylase" evidence="6">
    <location>
        <begin position="96"/>
        <end position="229"/>
    </location>
</feature>
<evidence type="ECO:0000313" key="7">
    <source>
        <dbReference type="EMBL" id="MBM6499197.1"/>
    </source>
</evidence>
<comment type="subcellular location">
    <subcellularLocation>
        <location evidence="1">Membrane</location>
    </subcellularLocation>
</comment>
<keyword evidence="4 5" id="KW-0472">Membrane</keyword>
<name>A0ABS2CYE3_9FLAO</name>
<evidence type="ECO:0000259" key="6">
    <source>
        <dbReference type="Pfam" id="PF04116"/>
    </source>
</evidence>
<evidence type="ECO:0000256" key="2">
    <source>
        <dbReference type="ARBA" id="ARBA00022692"/>
    </source>
</evidence>
<evidence type="ECO:0000313" key="8">
    <source>
        <dbReference type="Proteomes" id="UP000759529"/>
    </source>
</evidence>
<evidence type="ECO:0000256" key="5">
    <source>
        <dbReference type="SAM" id="Phobius"/>
    </source>
</evidence>
<feature type="transmembrane region" description="Helical" evidence="5">
    <location>
        <begin position="20"/>
        <end position="41"/>
    </location>
</feature>
<keyword evidence="2 5" id="KW-0812">Transmembrane</keyword>
<dbReference type="EMBL" id="JACSOD020000471">
    <property type="protein sequence ID" value="MBM6499197.1"/>
    <property type="molecule type" value="Genomic_DNA"/>
</dbReference>
<keyword evidence="8" id="KW-1185">Reference proteome</keyword>
<evidence type="ECO:0000256" key="3">
    <source>
        <dbReference type="ARBA" id="ARBA00022989"/>
    </source>
</evidence>
<dbReference type="InterPro" id="IPR050307">
    <property type="entry name" value="Sterol_Desaturase_Related"/>
</dbReference>
<gene>
    <name evidence="7" type="ORF">H9X54_007770</name>
</gene>
<sequence length="231" mass="28108">MIQIKDWLYHLNSFGDFNLLWIFFIENLLLIVLSVFVGLIIEFQNTVFNKKDFKWIFSTLVCNTLVTFIGFKLFILNYIQLSFEFSIPSFLVDLLWITLAMDFLMFVFHYFIHKLKWFYTLHKHHHLHIETNVYSLYVLHPIETLVFGTLWLIVIMLFDFNFYSLSIYLILNLTYGILGHLKVDVFPKFWSKNSLTKWISTTTFHNHHHKDEEKNFGFYFTFWDKIFKTYK</sequence>
<accession>A0ABS2CYE3</accession>
<feature type="transmembrane region" description="Helical" evidence="5">
    <location>
        <begin position="53"/>
        <end position="74"/>
    </location>
</feature>
<dbReference type="Pfam" id="PF04116">
    <property type="entry name" value="FA_hydroxylase"/>
    <property type="match status" value="1"/>
</dbReference>
<organism evidence="7 8">
    <name type="scientific">Flavobacterium macrobrachii</name>
    <dbReference type="NCBI Taxonomy" id="591204"/>
    <lineage>
        <taxon>Bacteria</taxon>
        <taxon>Pseudomonadati</taxon>
        <taxon>Bacteroidota</taxon>
        <taxon>Flavobacteriia</taxon>
        <taxon>Flavobacteriales</taxon>
        <taxon>Flavobacteriaceae</taxon>
        <taxon>Flavobacterium</taxon>
    </lineage>
</organism>
<keyword evidence="3 5" id="KW-1133">Transmembrane helix</keyword>
<dbReference type="RefSeq" id="WP_187657779.1">
    <property type="nucleotide sequence ID" value="NZ_JACSOD020000471.1"/>
</dbReference>
<evidence type="ECO:0000256" key="4">
    <source>
        <dbReference type="ARBA" id="ARBA00023136"/>
    </source>
</evidence>
<feature type="transmembrane region" description="Helical" evidence="5">
    <location>
        <begin position="160"/>
        <end position="178"/>
    </location>
</feature>
<evidence type="ECO:0000256" key="1">
    <source>
        <dbReference type="ARBA" id="ARBA00004370"/>
    </source>
</evidence>
<protein>
    <submittedName>
        <fullName evidence="7">Sterol desaturase family protein</fullName>
    </submittedName>
</protein>
<dbReference type="PANTHER" id="PTHR11863">
    <property type="entry name" value="STEROL DESATURASE"/>
    <property type="match status" value="1"/>
</dbReference>
<reference evidence="7 8" key="1">
    <citation type="submission" date="2021-02" db="EMBL/GenBank/DDBJ databases">
        <authorList>
            <person name="Jung H.S."/>
            <person name="Chun B.H."/>
            <person name="Jeon C.O."/>
        </authorList>
    </citation>
    <scope>NUCLEOTIDE SEQUENCE [LARGE SCALE GENOMIC DNA]</scope>
    <source>
        <strain evidence="7 8">LMG 25203</strain>
    </source>
</reference>
<dbReference type="Proteomes" id="UP000759529">
    <property type="component" value="Unassembled WGS sequence"/>
</dbReference>
<feature type="transmembrane region" description="Helical" evidence="5">
    <location>
        <begin position="133"/>
        <end position="154"/>
    </location>
</feature>
<dbReference type="InterPro" id="IPR006694">
    <property type="entry name" value="Fatty_acid_hydroxylase"/>
</dbReference>
<comment type="caution">
    <text evidence="7">The sequence shown here is derived from an EMBL/GenBank/DDBJ whole genome shotgun (WGS) entry which is preliminary data.</text>
</comment>
<proteinExistence type="predicted"/>
<feature type="transmembrane region" description="Helical" evidence="5">
    <location>
        <begin position="94"/>
        <end position="112"/>
    </location>
</feature>